<evidence type="ECO:0000313" key="6">
    <source>
        <dbReference type="Proteomes" id="UP000444721"/>
    </source>
</evidence>
<dbReference type="InterPro" id="IPR000403">
    <property type="entry name" value="PI3/4_kinase_cat_dom"/>
</dbReference>
<dbReference type="InterPro" id="IPR050517">
    <property type="entry name" value="DDR_Repair_Kinase"/>
</dbReference>
<gene>
    <name evidence="5" type="ORF">FDP41_003882</name>
</gene>
<sequence length="2692" mass="311805">MSQDVVHTMSPNIIETSTHQQPSPSSSSVVQQEIENLASKRNVLDLPSSINPETISTATQKIFNELFIDSNSKQFNIKYVALIKNNYLEFIQYFVQHVQHSKSNQQDILFGLGMLSIICLVLSVESINSKNFNDKIAVETINNSLLELKRNVDIQFFVTVLTTIQQQLQAKNNYLLVYCEFLSLLLQQAKGDSLFVFDQATVQYAYQYIIKECQKFLTTIDSIPNLFLVLDVLDTMSSLSKIDTNGVINYITFAIQTVFKDVIDILVGWFLDKNTLHKQKLRIGETLANMPSSLWEGKHLDFTSNLIQKFISDMSSLNDERQFQTFVMCLRYICVSLSPSTLFMILNRNKTILALLFDTLFLGSMTKFLDKKKQLWRSILECITTFTEKIPNQRKSSDQQNIAKNVEFDIAEKTLGYIEGFLSKASDDISSEFFSFVVTVLNNLESVLSKAMLKKFIHELLQFASRQVTIDTYLYLDLARIFDMLFNNFLKKNVLDVLKWADNDDFNRLFVFGMMAFSMDKGNDHLYSELLKGHESWMEDMLQSDEQTFIEMLKKFRNNFERFREKENSELVLEIVLQLLNKNMVSQHVQRELLLWLHLIYKLESTLPTDNAVDTLRSILDSDSSTENKLAVLRVVVECLKKVNTDQYSLTGTTQLVGCFFKCLESNSDLIFSEAVESIRKCGHILVDQTVSSEFTWIKYYSSKQSEGLPDGTTLSNDFERLFGSLEKTTEDPYLYKSVPNAVLYCIANRLKTPFGNAMPTFEEFEKLLIKHPDSEVLQYFISELQRQVNALIYSQAFSSLFNSQVVSFFSSNLKVCNDWFTRLQAQMSGRIIYNGLKSLLSEKEKPDRVETLLIAICTTLCEEYDDQEMLIGLHTVMETDFQKYPYFLQMVKGFIHETQGRFEEALRYYEEISSFLSERNRSKIMDRVLMCKYYLKTDKSLELFQLASECSSYSPSMTTYIELAEKKNESVNLKISNDSNRHDDLILSKLNLAEEVNYKQYIRRYLHQNVVPFATKLIPTHCLNNVKISPKYGIIIYADQQKADTVLLKYHLDRCNVHTSRTLADILDIEEEEKAILQIDELYNEDKNQAIVNLASKLSTSSNKQLLISQGVPSKLYSWIDQNQHGLEKNTLTQLCSSLGIHTDDNDTNIIPTILRSVVSVSEQLSPSSHKDHLHMALEFLEKYDTENKNRLQMYRNILQYQVNLSRLEVTKIVAKLLNDLKYFDEEEFNRFVEDIDYRIWLPFIPQIFSVFTEYYAHAKSIILKLGKHRLQSIIYPSVVRYLDHAKNSTDIISELRKINVDMVNSVISFVTECKRMTHTWHDLWIQTLAGCRKYLTKTGVKSQKFRILLEQTYNVTMNALPESRVEHLFQVQYQSVLQMIYQSLLELSNRADDISDHELDIAKHKLSDLSHQISRGSIFREFNMEDVVPKLLNPEILRNIPIPGFHLHSSEDSLVTVESVNSKVKVLGSKTKPKKIILVGNNGKSYTFLLKGKEDLRLDQRMQQFIRVSNMILKYNSNDPLLRNRTYDVTPLGKNCGLIEWIEDTQTIFNLYRKKDSIYKPMDHYYKCLLPILKSENITKQPYPTSVLKKVFSKCKATLDKESGINPVDTLQRHILFNPTQTSINSSFESQRSFIMSTACMSAIGYIVGLGDRHLDNILIDSFTSEVIHIDYQICFNQGLNLPVPEIVPFRLTPCIQLAIGDSVMKSKFYSVCEQTLMSLHKEKNLLLELLMTFISDPLIDQTSDQQIHSIFDKQLDSLFLEQVIEKKEDIASEFKTFIEGIALLDVFEEVRDSEQAKIEEYCLIVENEKILQQEKASIDVSSFENIDSVKEKLDTEKLRVAAEKHTISTSLENLLQKFSDESAQHFNFFNTAKDREFNLTYMGVSITKPEPLLHNILPYLSADSTEYFQKQQEVEDKQVRLKTCISEMVSSLREIQGMYKRYSDMEYIAHDMKYVISNVLHQLLICKDPTQLDGIVRSICVPQPELSDSITMLDNELEKLERDVQFLTNQQFSVPTMSYSQQVVDVASLLNQIFIEVIESSRSMVPSESSVYDVSDWCGYRNLLKIEACIAFCHDHGISAAYQIPTKDQLVLLSTAIANMTSTVKQFLENVVFVIFPEFVTALSQSDSVIKLLRIIMDLFESDMSIKEKMIAYQVHLSNPSSANLLCLAMDTQFTQLETPFKELSLIPNVSDLLFSTKLDTLHDIFSELLNYDPSYNQSIYNIINIIKDHVDTFVEKITIPTLIETLKQWNIYSSDVTNEIRSNEPLIHQIKKLTIDFEEFGNHIAQRIIIPRHTICRSKLQTLIWNNQFSSHLSIKNQSIIHWKESMLDNLENALRKTSFARDDFVHTLQDLQNLENNKYLAICKPYLNESQFNGLLTNISTRNTNFETMMKQVHSEIVFAKSLLYLEKTDRQVPFDTADLGSIYGVECYNAIKNWLALFEKEILYQKQYQELLHQKERFVELEQEIETLHSTLKDPDLVEVQSNQMHYSDLIRSKFIAPYKQLSTKTAISYMNMISQLVSVLQSMIELSSFHKAFRQALQQFEAKLTSHYELVNQYFVDCNDSLEFKKESMDSLFHYQHHKKLIMRTNELKQSVSDIYDYTMEQFNEISKQIEEQSYIENIDDDVVPQQQKNSKNNYDGPFIVKLVEQRLNEADSVEKVKSIISKQIEQATSEENLSKMYKGWIPWL</sequence>
<dbReference type="VEuPathDB" id="AmoebaDB:NF0017360"/>
<dbReference type="Proteomes" id="UP000444721">
    <property type="component" value="Unassembled WGS sequence"/>
</dbReference>
<feature type="compositionally biased region" description="Polar residues" evidence="2">
    <location>
        <begin position="1"/>
        <end position="19"/>
    </location>
</feature>
<feature type="region of interest" description="Disordered" evidence="2">
    <location>
        <begin position="1"/>
        <end position="28"/>
    </location>
</feature>
<accession>A0A6A5BWD0</accession>
<evidence type="ECO:0000256" key="2">
    <source>
        <dbReference type="SAM" id="MobiDB-lite"/>
    </source>
</evidence>
<protein>
    <submittedName>
        <fullName evidence="5">Uncharacterized protein</fullName>
    </submittedName>
</protein>
<keyword evidence="6" id="KW-1185">Reference proteome</keyword>
<feature type="domain" description="PI3K/PI4K catalytic" evidence="3">
    <location>
        <begin position="1462"/>
        <end position="1789"/>
    </location>
</feature>
<name>A0A6A5BWD0_NAEFO</name>
<comment type="caution">
    <text evidence="5">The sequence shown here is derived from an EMBL/GenBank/DDBJ whole genome shotgun (WGS) entry which is preliminary data.</text>
</comment>
<reference evidence="5 6" key="1">
    <citation type="journal article" date="2019" name="Sci. Rep.">
        <title>Nanopore sequencing improves the draft genome of the human pathogenic amoeba Naegleria fowleri.</title>
        <authorList>
            <person name="Liechti N."/>
            <person name="Schurch N."/>
            <person name="Bruggmann R."/>
            <person name="Wittwer M."/>
        </authorList>
    </citation>
    <scope>NUCLEOTIDE SEQUENCE [LARGE SCALE GENOMIC DNA]</scope>
    <source>
        <strain evidence="5 6">ATCC 30894</strain>
    </source>
</reference>
<dbReference type="OMA" id="HIDYQIC"/>
<feature type="domain" description="FATC" evidence="4">
    <location>
        <begin position="2653"/>
        <end position="2692"/>
    </location>
</feature>
<dbReference type="OrthoDB" id="6503529at2759"/>
<dbReference type="InterPro" id="IPR036940">
    <property type="entry name" value="PI3/4_kinase_cat_sf"/>
</dbReference>
<dbReference type="SUPFAM" id="SSF48371">
    <property type="entry name" value="ARM repeat"/>
    <property type="match status" value="1"/>
</dbReference>
<dbReference type="SMART" id="SM01343">
    <property type="entry name" value="FATC"/>
    <property type="match status" value="1"/>
</dbReference>
<dbReference type="PROSITE" id="PS51190">
    <property type="entry name" value="FATC"/>
    <property type="match status" value="1"/>
</dbReference>
<dbReference type="VEuPathDB" id="AmoebaDB:NfTy_063660"/>
<dbReference type="RefSeq" id="XP_044561942.1">
    <property type="nucleotide sequence ID" value="XM_044707235.1"/>
</dbReference>
<dbReference type="VEuPathDB" id="AmoebaDB:FDP41_003882"/>
<organism evidence="5 6">
    <name type="scientific">Naegleria fowleri</name>
    <name type="common">Brain eating amoeba</name>
    <dbReference type="NCBI Taxonomy" id="5763"/>
    <lineage>
        <taxon>Eukaryota</taxon>
        <taxon>Discoba</taxon>
        <taxon>Heterolobosea</taxon>
        <taxon>Tetramitia</taxon>
        <taxon>Eutetramitia</taxon>
        <taxon>Vahlkampfiidae</taxon>
        <taxon>Naegleria</taxon>
    </lineage>
</organism>
<evidence type="ECO:0000259" key="3">
    <source>
        <dbReference type="PROSITE" id="PS50290"/>
    </source>
</evidence>
<dbReference type="Pfam" id="PF02260">
    <property type="entry name" value="FATC"/>
    <property type="match status" value="1"/>
</dbReference>
<evidence type="ECO:0000313" key="5">
    <source>
        <dbReference type="EMBL" id="KAF0977229.1"/>
    </source>
</evidence>
<dbReference type="PANTHER" id="PTHR11139">
    <property type="entry name" value="ATAXIA TELANGIECTASIA MUTATED ATM -RELATED"/>
    <property type="match status" value="1"/>
</dbReference>
<keyword evidence="1" id="KW-0175">Coiled coil</keyword>
<evidence type="ECO:0000256" key="1">
    <source>
        <dbReference type="SAM" id="Coils"/>
    </source>
</evidence>
<dbReference type="Pfam" id="PF00454">
    <property type="entry name" value="PI3_PI4_kinase"/>
    <property type="match status" value="1"/>
</dbReference>
<dbReference type="InterPro" id="IPR011009">
    <property type="entry name" value="Kinase-like_dom_sf"/>
</dbReference>
<dbReference type="SUPFAM" id="SSF56112">
    <property type="entry name" value="Protein kinase-like (PK-like)"/>
    <property type="match status" value="1"/>
</dbReference>
<dbReference type="EMBL" id="VFQX01000035">
    <property type="protein sequence ID" value="KAF0977229.1"/>
    <property type="molecule type" value="Genomic_DNA"/>
</dbReference>
<dbReference type="InterPro" id="IPR016024">
    <property type="entry name" value="ARM-type_fold"/>
</dbReference>
<dbReference type="Gene3D" id="3.30.1010.10">
    <property type="entry name" value="Phosphatidylinositol 3-kinase Catalytic Subunit, Chain A, domain 4"/>
    <property type="match status" value="1"/>
</dbReference>
<dbReference type="GO" id="GO:0004674">
    <property type="term" value="F:protein serine/threonine kinase activity"/>
    <property type="evidence" value="ECO:0007669"/>
    <property type="project" value="TreeGrafter"/>
</dbReference>
<dbReference type="InterPro" id="IPR003152">
    <property type="entry name" value="FATC_dom"/>
</dbReference>
<feature type="coiled-coil region" evidence="1">
    <location>
        <begin position="1986"/>
        <end position="2013"/>
    </location>
</feature>
<dbReference type="PROSITE" id="PS50290">
    <property type="entry name" value="PI3_4_KINASE_3"/>
    <property type="match status" value="1"/>
</dbReference>
<dbReference type="GO" id="GO:0005634">
    <property type="term" value="C:nucleus"/>
    <property type="evidence" value="ECO:0007669"/>
    <property type="project" value="TreeGrafter"/>
</dbReference>
<dbReference type="GeneID" id="68111100"/>
<proteinExistence type="predicted"/>
<dbReference type="Gene3D" id="1.10.1070.11">
    <property type="entry name" value="Phosphatidylinositol 3-/4-kinase, catalytic domain"/>
    <property type="match status" value="1"/>
</dbReference>
<evidence type="ECO:0000259" key="4">
    <source>
        <dbReference type="PROSITE" id="PS51190"/>
    </source>
</evidence>
<dbReference type="SMART" id="SM00146">
    <property type="entry name" value="PI3Kc"/>
    <property type="match status" value="1"/>
</dbReference>